<evidence type="ECO:0000313" key="2">
    <source>
        <dbReference type="Proteomes" id="UP000560081"/>
    </source>
</evidence>
<gene>
    <name evidence="1" type="ORF">BJ976_002372</name>
</gene>
<protein>
    <submittedName>
        <fullName evidence="1">Endonuclease YncB(Thermonuclease family)</fullName>
    </submittedName>
</protein>
<reference evidence="1 2" key="1">
    <citation type="submission" date="2020-08" db="EMBL/GenBank/DDBJ databases">
        <title>Sequencing the genomes of 1000 actinobacteria strains.</title>
        <authorList>
            <person name="Klenk H.-P."/>
        </authorList>
    </citation>
    <scope>NUCLEOTIDE SEQUENCE [LARGE SCALE GENOMIC DNA]</scope>
    <source>
        <strain evidence="1 2">DSM 19079</strain>
    </source>
</reference>
<evidence type="ECO:0000313" key="1">
    <source>
        <dbReference type="EMBL" id="MBB4883964.1"/>
    </source>
</evidence>
<dbReference type="AlphaFoldDB" id="A0A4Y8WWK9"/>
<keyword evidence="1" id="KW-0378">Hydrolase</keyword>
<dbReference type="Proteomes" id="UP000560081">
    <property type="component" value="Unassembled WGS sequence"/>
</dbReference>
<name>A0A4Y8WWK9_9MICC</name>
<sequence length="115" mass="12490">MSQDHRLNRAREIAKFAARNADETAKYNPAAVTFYAHAGDDTGRLAAEAFRAEGADAAAEVVAEYHRAYQAAAKTVTPPTWDKEIQTIGSALPPSITDEDGATEQIEEAMRRITP</sequence>
<comment type="caution">
    <text evidence="1">The sequence shown here is derived from an EMBL/GenBank/DDBJ whole genome shotgun (WGS) entry which is preliminary data.</text>
</comment>
<dbReference type="EMBL" id="JACHMC010000002">
    <property type="protein sequence ID" value="MBB4883964.1"/>
    <property type="molecule type" value="Genomic_DNA"/>
</dbReference>
<keyword evidence="2" id="KW-1185">Reference proteome</keyword>
<accession>A0A4Y8WWK9</accession>
<organism evidence="1 2">
    <name type="scientific">Micrococcus flavus</name>
    <dbReference type="NCBI Taxonomy" id="384602"/>
    <lineage>
        <taxon>Bacteria</taxon>
        <taxon>Bacillati</taxon>
        <taxon>Actinomycetota</taxon>
        <taxon>Actinomycetes</taxon>
        <taxon>Micrococcales</taxon>
        <taxon>Micrococcaceae</taxon>
        <taxon>Micrococcus</taxon>
    </lineage>
</organism>
<keyword evidence="1" id="KW-0540">Nuclease</keyword>
<keyword evidence="1" id="KW-0255">Endonuclease</keyword>
<proteinExistence type="predicted"/>
<dbReference type="RefSeq" id="WP_135030773.1">
    <property type="nucleotide sequence ID" value="NZ_BMLA01000013.1"/>
</dbReference>
<dbReference type="GO" id="GO:0004519">
    <property type="term" value="F:endonuclease activity"/>
    <property type="evidence" value="ECO:0007669"/>
    <property type="project" value="UniProtKB-KW"/>
</dbReference>